<reference evidence="1 2" key="1">
    <citation type="submission" date="2021-06" db="EMBL/GenBank/DDBJ databases">
        <title>Caerostris extrusa draft genome.</title>
        <authorList>
            <person name="Kono N."/>
            <person name="Arakawa K."/>
        </authorList>
    </citation>
    <scope>NUCLEOTIDE SEQUENCE [LARGE SCALE GENOMIC DNA]</scope>
</reference>
<protein>
    <submittedName>
        <fullName evidence="1">Uncharacterized protein</fullName>
    </submittedName>
</protein>
<evidence type="ECO:0000313" key="1">
    <source>
        <dbReference type="EMBL" id="GIY79502.1"/>
    </source>
</evidence>
<dbReference type="EMBL" id="BPLR01015897">
    <property type="protein sequence ID" value="GIY79502.1"/>
    <property type="molecule type" value="Genomic_DNA"/>
</dbReference>
<accession>A0AAV4WA44</accession>
<gene>
    <name evidence="1" type="ORF">CEXT_481411</name>
</gene>
<dbReference type="Proteomes" id="UP001054945">
    <property type="component" value="Unassembled WGS sequence"/>
</dbReference>
<sequence>MGHVTHSGSISTQQTINCRVLIWPKRKGTLLQLVPSYSDGQARSRGVHAHSFAIGKDFVIYRKGGSMYDSTVGVEELADVGKCALGHWGINLQNVFTSFNSRSRGTTKNRLNENEISPPSPTCSRVDIDSLFTNKRRYLLFILVGYFSTDFPTIPLVAVESGSRDLLGKHLDTADERKGTLLPPLVSSCSDGQPRSLGVHTRSFLRSGKISGVKRDL</sequence>
<evidence type="ECO:0000313" key="2">
    <source>
        <dbReference type="Proteomes" id="UP001054945"/>
    </source>
</evidence>
<dbReference type="AlphaFoldDB" id="A0AAV4WA44"/>
<organism evidence="1 2">
    <name type="scientific">Caerostris extrusa</name>
    <name type="common">Bark spider</name>
    <name type="synonym">Caerostris bankana</name>
    <dbReference type="NCBI Taxonomy" id="172846"/>
    <lineage>
        <taxon>Eukaryota</taxon>
        <taxon>Metazoa</taxon>
        <taxon>Ecdysozoa</taxon>
        <taxon>Arthropoda</taxon>
        <taxon>Chelicerata</taxon>
        <taxon>Arachnida</taxon>
        <taxon>Araneae</taxon>
        <taxon>Araneomorphae</taxon>
        <taxon>Entelegynae</taxon>
        <taxon>Araneoidea</taxon>
        <taxon>Araneidae</taxon>
        <taxon>Caerostris</taxon>
    </lineage>
</organism>
<comment type="caution">
    <text evidence="1">The sequence shown here is derived from an EMBL/GenBank/DDBJ whole genome shotgun (WGS) entry which is preliminary data.</text>
</comment>
<keyword evidence="2" id="KW-1185">Reference proteome</keyword>
<proteinExistence type="predicted"/>
<name>A0AAV4WA44_CAEEX</name>